<dbReference type="PANTHER" id="PTHR47506:SF6">
    <property type="entry name" value="HTH-TYPE TRANSCRIPTIONAL REPRESSOR NEMR"/>
    <property type="match status" value="1"/>
</dbReference>
<evidence type="ECO:0000313" key="8">
    <source>
        <dbReference type="Proteomes" id="UP001595855"/>
    </source>
</evidence>
<evidence type="ECO:0000256" key="2">
    <source>
        <dbReference type="ARBA" id="ARBA00023125"/>
    </source>
</evidence>
<dbReference type="SUPFAM" id="SSF48498">
    <property type="entry name" value="Tetracyclin repressor-like, C-terminal domain"/>
    <property type="match status" value="1"/>
</dbReference>
<evidence type="ECO:0000256" key="3">
    <source>
        <dbReference type="ARBA" id="ARBA00023163"/>
    </source>
</evidence>
<dbReference type="InterPro" id="IPR009057">
    <property type="entry name" value="Homeodomain-like_sf"/>
</dbReference>
<evidence type="ECO:0000256" key="1">
    <source>
        <dbReference type="ARBA" id="ARBA00023015"/>
    </source>
</evidence>
<name>A0ABV9X4W7_9ACTN</name>
<dbReference type="PRINTS" id="PR00455">
    <property type="entry name" value="HTHTETR"/>
</dbReference>
<dbReference type="SUPFAM" id="SSF46689">
    <property type="entry name" value="Homeodomain-like"/>
    <property type="match status" value="1"/>
</dbReference>
<evidence type="ECO:0000313" key="6">
    <source>
        <dbReference type="EMBL" id="MFC5013288.1"/>
    </source>
</evidence>
<dbReference type="EMBL" id="JBHSJO010000003">
    <property type="protein sequence ID" value="MFC5020521.1"/>
    <property type="molecule type" value="Genomic_DNA"/>
</dbReference>
<sequence>MPTVQGDTRRSILDAAQRIMARKGFSAVGINEVLTAAGVPKGSFYHFFGSKDAFGEAMIRAYFTDYLADMDRILAQPGLTPAQRLMNYWQNWRETQSVDECQGKCLAVKLGAEVADLSEAMRIALKEGTTAVIDRLERTITAGLKDGSITVDATPRETAQALYGMWLGASVMTKIHRDIGQLDTTMTVTRQLLHLQNA</sequence>
<gene>
    <name evidence="6" type="ORF">ACFPRC_00110</name>
    <name evidence="7" type="ORF">ACFPRC_37555</name>
</gene>
<dbReference type="InterPro" id="IPR036271">
    <property type="entry name" value="Tet_transcr_reg_TetR-rel_C_sf"/>
</dbReference>
<evidence type="ECO:0000259" key="5">
    <source>
        <dbReference type="PROSITE" id="PS50977"/>
    </source>
</evidence>
<organism evidence="7 8">
    <name type="scientific">Streptomyces lienomycini</name>
    <dbReference type="NCBI Taxonomy" id="284035"/>
    <lineage>
        <taxon>Bacteria</taxon>
        <taxon>Bacillati</taxon>
        <taxon>Actinomycetota</taxon>
        <taxon>Actinomycetes</taxon>
        <taxon>Kitasatosporales</taxon>
        <taxon>Streptomycetaceae</taxon>
        <taxon>Streptomyces</taxon>
    </lineage>
</organism>
<dbReference type="RefSeq" id="WP_271413826.1">
    <property type="nucleotide sequence ID" value="NZ_BAAATN010000041.1"/>
</dbReference>
<keyword evidence="3" id="KW-0804">Transcription</keyword>
<keyword evidence="2 4" id="KW-0238">DNA-binding</keyword>
<keyword evidence="1" id="KW-0805">Transcription regulation</keyword>
<dbReference type="Proteomes" id="UP001595855">
    <property type="component" value="Unassembled WGS sequence"/>
</dbReference>
<evidence type="ECO:0000313" key="7">
    <source>
        <dbReference type="EMBL" id="MFC5020521.1"/>
    </source>
</evidence>
<dbReference type="InterPro" id="IPR001647">
    <property type="entry name" value="HTH_TetR"/>
</dbReference>
<dbReference type="Pfam" id="PF00440">
    <property type="entry name" value="TetR_N"/>
    <property type="match status" value="1"/>
</dbReference>
<dbReference type="PANTHER" id="PTHR47506">
    <property type="entry name" value="TRANSCRIPTIONAL REGULATORY PROTEIN"/>
    <property type="match status" value="1"/>
</dbReference>
<dbReference type="EMBL" id="JBHSJO010000001">
    <property type="protein sequence ID" value="MFC5013288.1"/>
    <property type="molecule type" value="Genomic_DNA"/>
</dbReference>
<proteinExistence type="predicted"/>
<feature type="domain" description="HTH tetR-type" evidence="5">
    <location>
        <begin position="6"/>
        <end position="66"/>
    </location>
</feature>
<dbReference type="PROSITE" id="PS50977">
    <property type="entry name" value="HTH_TETR_2"/>
    <property type="match status" value="1"/>
</dbReference>
<comment type="caution">
    <text evidence="7">The sequence shown here is derived from an EMBL/GenBank/DDBJ whole genome shotgun (WGS) entry which is preliminary data.</text>
</comment>
<dbReference type="InterPro" id="IPR011075">
    <property type="entry name" value="TetR_C"/>
</dbReference>
<reference evidence="7" key="1">
    <citation type="journal article" date="2014" name="Int. J. Syst. Evol. Microbiol.">
        <title>Complete genome of a new Firmicutes species belonging to the dominant human colonic microbiota ('Ruminococcus bicirculans') reveals two chromosomes and a selective capacity to utilize plant glucans.</title>
        <authorList>
            <consortium name="NISC Comparative Sequencing Program"/>
            <person name="Wegmann U."/>
            <person name="Louis P."/>
            <person name="Goesmann A."/>
            <person name="Henrissat B."/>
            <person name="Duncan S.H."/>
            <person name="Flint H.J."/>
        </authorList>
    </citation>
    <scope>NUCLEOTIDE SEQUENCE</scope>
    <source>
        <strain evidence="7">JCM 6925</strain>
    </source>
</reference>
<keyword evidence="8" id="KW-1185">Reference proteome</keyword>
<reference evidence="7" key="3">
    <citation type="submission" date="2024-09" db="EMBL/GenBank/DDBJ databases">
        <authorList>
            <person name="Sun Q."/>
            <person name="Mori K."/>
        </authorList>
    </citation>
    <scope>NUCLEOTIDE SEQUENCE</scope>
    <source>
        <strain evidence="7">JCM 6925</strain>
    </source>
</reference>
<dbReference type="Pfam" id="PF16925">
    <property type="entry name" value="TetR_C_13"/>
    <property type="match status" value="1"/>
</dbReference>
<protein>
    <submittedName>
        <fullName evidence="7">TetR/AcrR family transcriptional regulator</fullName>
    </submittedName>
</protein>
<reference evidence="8" key="2">
    <citation type="journal article" date="2019" name="Int. J. Syst. Evol. Microbiol.">
        <title>The Global Catalogue of Microorganisms (GCM) 10K type strain sequencing project: providing services to taxonomists for standard genome sequencing and annotation.</title>
        <authorList>
            <consortium name="The Broad Institute Genomics Platform"/>
            <consortium name="The Broad Institute Genome Sequencing Center for Infectious Disease"/>
            <person name="Wu L."/>
            <person name="Ma J."/>
        </authorList>
    </citation>
    <scope>NUCLEOTIDE SEQUENCE [LARGE SCALE GENOMIC DNA]</scope>
    <source>
        <strain evidence="8">CGMCC 4.1542</strain>
    </source>
</reference>
<dbReference type="Gene3D" id="1.10.357.10">
    <property type="entry name" value="Tetracycline Repressor, domain 2"/>
    <property type="match status" value="1"/>
</dbReference>
<evidence type="ECO:0000256" key="4">
    <source>
        <dbReference type="PROSITE-ProRule" id="PRU00335"/>
    </source>
</evidence>
<accession>A0ABV9X4W7</accession>
<feature type="DNA-binding region" description="H-T-H motif" evidence="4">
    <location>
        <begin position="29"/>
        <end position="48"/>
    </location>
</feature>